<dbReference type="OrthoDB" id="5117155at2"/>
<reference evidence="2" key="1">
    <citation type="submission" date="2018-09" db="EMBL/GenBank/DDBJ databases">
        <authorList>
            <person name="Kim I."/>
        </authorList>
    </citation>
    <scope>NUCLEOTIDE SEQUENCE [LARGE SCALE GENOMIC DNA]</scope>
    <source>
        <strain evidence="2">DD4a</strain>
    </source>
</reference>
<evidence type="ECO:0000313" key="2">
    <source>
        <dbReference type="Proteomes" id="UP000265742"/>
    </source>
</evidence>
<name>A0A3A1U3G5_9MICO</name>
<dbReference type="EMBL" id="QXTG01000001">
    <property type="protein sequence ID" value="RIX31081.1"/>
    <property type="molecule type" value="Genomic_DNA"/>
</dbReference>
<protein>
    <submittedName>
        <fullName evidence="1">Uncharacterized protein</fullName>
    </submittedName>
</protein>
<accession>A0A3A1U3G5</accession>
<organism evidence="1 2">
    <name type="scientific">Amnibacterium setariae</name>
    <dbReference type="NCBI Taxonomy" id="2306585"/>
    <lineage>
        <taxon>Bacteria</taxon>
        <taxon>Bacillati</taxon>
        <taxon>Actinomycetota</taxon>
        <taxon>Actinomycetes</taxon>
        <taxon>Micrococcales</taxon>
        <taxon>Microbacteriaceae</taxon>
        <taxon>Amnibacterium</taxon>
    </lineage>
</organism>
<proteinExistence type="predicted"/>
<comment type="caution">
    <text evidence="1">The sequence shown here is derived from an EMBL/GenBank/DDBJ whole genome shotgun (WGS) entry which is preliminary data.</text>
</comment>
<dbReference type="AlphaFoldDB" id="A0A3A1U3G5"/>
<gene>
    <name evidence="1" type="ORF">D1781_06840</name>
</gene>
<dbReference type="RefSeq" id="WP_119481443.1">
    <property type="nucleotide sequence ID" value="NZ_QXTG01000001.1"/>
</dbReference>
<keyword evidence="2" id="KW-1185">Reference proteome</keyword>
<sequence>MELAEPSPRPLAKRDAAALIGVIAILTGESMLGRLDPELAARVAARLAREGLIAEPATDRALQLALSDLVERLRYSLGEYATPPLPVRFDDAD</sequence>
<dbReference type="Proteomes" id="UP000265742">
    <property type="component" value="Unassembled WGS sequence"/>
</dbReference>
<evidence type="ECO:0000313" key="1">
    <source>
        <dbReference type="EMBL" id="RIX31081.1"/>
    </source>
</evidence>